<evidence type="ECO:0000313" key="6">
    <source>
        <dbReference type="Proteomes" id="UP000074072"/>
    </source>
</evidence>
<dbReference type="AlphaFoldDB" id="A0A147ISA0"/>
<keyword evidence="3" id="KW-0233">DNA recombination</keyword>
<name>A0A147ISA0_9SPHN</name>
<dbReference type="PROSITE" id="PS51898">
    <property type="entry name" value="TYR_RECOMBINASE"/>
    <property type="match status" value="1"/>
</dbReference>
<dbReference type="PATRIC" id="fig|33051.4.peg.3195"/>
<dbReference type="InterPro" id="IPR011010">
    <property type="entry name" value="DNA_brk_join_enz"/>
</dbReference>
<dbReference type="Gene3D" id="1.10.443.10">
    <property type="entry name" value="Intergrase catalytic core"/>
    <property type="match status" value="1"/>
</dbReference>
<evidence type="ECO:0000256" key="1">
    <source>
        <dbReference type="ARBA" id="ARBA00008857"/>
    </source>
</evidence>
<evidence type="ECO:0000256" key="2">
    <source>
        <dbReference type="ARBA" id="ARBA00022908"/>
    </source>
</evidence>
<dbReference type="Pfam" id="PF00589">
    <property type="entry name" value="Phage_integrase"/>
    <property type="match status" value="1"/>
</dbReference>
<sequence length="286" mass="32337">MKGTRRVLKPRTLADKRGVWTGDIEPTLSAAALNEVTADDLWALVERKGETAPVRANRLAGELKVMWAWFASRAGQRAGIRIDNDPTASLSARYFAQSPGRRRILTDEEIGWFLAAVAVQGASYMRALTLMLLTGCRFSEVVEAPLSEYRGGVWTIPGERTKNAQPHAVALGTWGRELFEQAKGHWLAPNATGKALVERRNWYRVRDRVHARMERLAGRSLERWGYHDLRRTMRSNTFRLGIAYEVAEAMLNHAKQGLERRYDVADLSSYTREGFAAWEAHVRSLT</sequence>
<organism evidence="5 6">
    <name type="scientific">Sphingomonas sanguinis</name>
    <dbReference type="NCBI Taxonomy" id="33051"/>
    <lineage>
        <taxon>Bacteria</taxon>
        <taxon>Pseudomonadati</taxon>
        <taxon>Pseudomonadota</taxon>
        <taxon>Alphaproteobacteria</taxon>
        <taxon>Sphingomonadales</taxon>
        <taxon>Sphingomonadaceae</taxon>
        <taxon>Sphingomonas</taxon>
    </lineage>
</organism>
<reference evidence="5 6" key="1">
    <citation type="journal article" date="2016" name="Front. Microbiol.">
        <title>Genomic Resource of Rice Seed Associated Bacteria.</title>
        <authorList>
            <person name="Midha S."/>
            <person name="Bansal K."/>
            <person name="Sharma S."/>
            <person name="Kumar N."/>
            <person name="Patil P.P."/>
            <person name="Chaudhry V."/>
            <person name="Patil P.B."/>
        </authorList>
    </citation>
    <scope>NUCLEOTIDE SEQUENCE [LARGE SCALE GENOMIC DNA]</scope>
    <source>
        <strain evidence="5 6">SB4</strain>
    </source>
</reference>
<dbReference type="GO" id="GO:0003677">
    <property type="term" value="F:DNA binding"/>
    <property type="evidence" value="ECO:0007669"/>
    <property type="project" value="InterPro"/>
</dbReference>
<dbReference type="GO" id="GO:0015074">
    <property type="term" value="P:DNA integration"/>
    <property type="evidence" value="ECO:0007669"/>
    <property type="project" value="UniProtKB-KW"/>
</dbReference>
<dbReference type="EMBL" id="LDTE01000072">
    <property type="protein sequence ID" value="KTT98109.1"/>
    <property type="molecule type" value="Genomic_DNA"/>
</dbReference>
<dbReference type="InterPro" id="IPR013762">
    <property type="entry name" value="Integrase-like_cat_sf"/>
</dbReference>
<gene>
    <name evidence="5" type="ORF">SB4_11865</name>
</gene>
<evidence type="ECO:0000259" key="4">
    <source>
        <dbReference type="PROSITE" id="PS51898"/>
    </source>
</evidence>
<protein>
    <recommendedName>
        <fullName evidence="4">Tyr recombinase domain-containing protein</fullName>
    </recommendedName>
</protein>
<dbReference type="InterPro" id="IPR050808">
    <property type="entry name" value="Phage_Integrase"/>
</dbReference>
<accession>A0A147ISA0</accession>
<proteinExistence type="inferred from homology"/>
<dbReference type="PANTHER" id="PTHR30629">
    <property type="entry name" value="PROPHAGE INTEGRASE"/>
    <property type="match status" value="1"/>
</dbReference>
<dbReference type="InterPro" id="IPR002104">
    <property type="entry name" value="Integrase_catalytic"/>
</dbReference>
<dbReference type="GO" id="GO:0006310">
    <property type="term" value="P:DNA recombination"/>
    <property type="evidence" value="ECO:0007669"/>
    <property type="project" value="UniProtKB-KW"/>
</dbReference>
<feature type="domain" description="Tyr recombinase" evidence="4">
    <location>
        <begin position="100"/>
        <end position="283"/>
    </location>
</feature>
<comment type="caution">
    <text evidence="5">The sequence shown here is derived from an EMBL/GenBank/DDBJ whole genome shotgun (WGS) entry which is preliminary data.</text>
</comment>
<keyword evidence="2" id="KW-0229">DNA integration</keyword>
<evidence type="ECO:0000313" key="5">
    <source>
        <dbReference type="EMBL" id="KTT98109.1"/>
    </source>
</evidence>
<dbReference type="PANTHER" id="PTHR30629:SF2">
    <property type="entry name" value="PROPHAGE INTEGRASE INTS-RELATED"/>
    <property type="match status" value="1"/>
</dbReference>
<evidence type="ECO:0000256" key="3">
    <source>
        <dbReference type="ARBA" id="ARBA00023172"/>
    </source>
</evidence>
<comment type="similarity">
    <text evidence="1">Belongs to the 'phage' integrase family.</text>
</comment>
<dbReference type="Proteomes" id="UP000074072">
    <property type="component" value="Unassembled WGS sequence"/>
</dbReference>
<dbReference type="SUPFAM" id="SSF56349">
    <property type="entry name" value="DNA breaking-rejoining enzymes"/>
    <property type="match status" value="1"/>
</dbReference>